<dbReference type="Pfam" id="PF00899">
    <property type="entry name" value="ThiF"/>
    <property type="match status" value="1"/>
</dbReference>
<dbReference type="GO" id="GO:0061605">
    <property type="term" value="F:molybdopterin-synthase adenylyltransferase activity"/>
    <property type="evidence" value="ECO:0007669"/>
    <property type="project" value="UniProtKB-EC"/>
</dbReference>
<organism evidence="14 15">
    <name type="scientific">Rhabdobacter roseus</name>
    <dbReference type="NCBI Taxonomy" id="1655419"/>
    <lineage>
        <taxon>Bacteria</taxon>
        <taxon>Pseudomonadati</taxon>
        <taxon>Bacteroidota</taxon>
        <taxon>Cytophagia</taxon>
        <taxon>Cytophagales</taxon>
        <taxon>Cytophagaceae</taxon>
        <taxon>Rhabdobacter</taxon>
    </lineage>
</organism>
<evidence type="ECO:0000256" key="8">
    <source>
        <dbReference type="ARBA" id="ARBA00066884"/>
    </source>
</evidence>
<dbReference type="GO" id="GO:0005524">
    <property type="term" value="F:ATP binding"/>
    <property type="evidence" value="ECO:0007669"/>
    <property type="project" value="UniProtKB-KW"/>
</dbReference>
<evidence type="ECO:0000313" key="14">
    <source>
        <dbReference type="EMBL" id="MBB5285374.1"/>
    </source>
</evidence>
<feature type="domain" description="Rhodanese" evidence="13">
    <location>
        <begin position="279"/>
        <end position="359"/>
    </location>
</feature>
<dbReference type="CDD" id="cd00158">
    <property type="entry name" value="RHOD"/>
    <property type="match status" value="1"/>
</dbReference>
<evidence type="ECO:0000256" key="10">
    <source>
        <dbReference type="ARBA" id="ARBA00075110"/>
    </source>
</evidence>
<dbReference type="GO" id="GO:0005829">
    <property type="term" value="C:cytosol"/>
    <property type="evidence" value="ECO:0007669"/>
    <property type="project" value="TreeGrafter"/>
</dbReference>
<evidence type="ECO:0000256" key="6">
    <source>
        <dbReference type="ARBA" id="ARBA00055169"/>
    </source>
</evidence>
<comment type="function">
    <text evidence="6">Catalyzes the adenylation by ATP of the carboxyl group of the C-terminal glycine of sulfur carrier protein MoaD.</text>
</comment>
<dbReference type="SUPFAM" id="SSF69572">
    <property type="entry name" value="Activating enzymes of the ubiquitin-like proteins"/>
    <property type="match status" value="1"/>
</dbReference>
<dbReference type="InterPro" id="IPR035985">
    <property type="entry name" value="Ubiquitin-activating_enz"/>
</dbReference>
<evidence type="ECO:0000256" key="5">
    <source>
        <dbReference type="ARBA" id="ARBA00052218"/>
    </source>
</evidence>
<evidence type="ECO:0000256" key="1">
    <source>
        <dbReference type="ARBA" id="ARBA00009919"/>
    </source>
</evidence>
<dbReference type="PROSITE" id="PS50206">
    <property type="entry name" value="RHODANESE_3"/>
    <property type="match status" value="1"/>
</dbReference>
<proteinExistence type="inferred from homology"/>
<dbReference type="Gene3D" id="3.40.50.720">
    <property type="entry name" value="NAD(P)-binding Rossmann-like Domain"/>
    <property type="match status" value="1"/>
</dbReference>
<dbReference type="Pfam" id="PF00581">
    <property type="entry name" value="Rhodanese"/>
    <property type="match status" value="1"/>
</dbReference>
<dbReference type="AlphaFoldDB" id="A0A840TPV6"/>
<evidence type="ECO:0000256" key="2">
    <source>
        <dbReference type="ARBA" id="ARBA00022679"/>
    </source>
</evidence>
<keyword evidence="4" id="KW-0067">ATP-binding</keyword>
<keyword evidence="3" id="KW-0547">Nucleotide-binding</keyword>
<dbReference type="InterPro" id="IPR045886">
    <property type="entry name" value="ThiF/MoeB/HesA"/>
</dbReference>
<dbReference type="GO" id="GO:0008146">
    <property type="term" value="F:sulfotransferase activity"/>
    <property type="evidence" value="ECO:0007669"/>
    <property type="project" value="TreeGrafter"/>
</dbReference>
<gene>
    <name evidence="14" type="ORF">HNQ92_003531</name>
</gene>
<evidence type="ECO:0000256" key="9">
    <source>
        <dbReference type="ARBA" id="ARBA00073635"/>
    </source>
</evidence>
<protein>
    <recommendedName>
        <fullName evidence="9">Molybdopterin-synthase adenylyltransferase</fullName>
        <ecNumber evidence="8">2.7.7.80</ecNumber>
    </recommendedName>
    <alternativeName>
        <fullName evidence="12">MoaD protein adenylase</fullName>
    </alternativeName>
    <alternativeName>
        <fullName evidence="10">Molybdopterin-converting factor subunit 1 adenylase</fullName>
    </alternativeName>
    <alternativeName>
        <fullName evidence="11">Sulfur carrier protein MoaD adenylyltransferase</fullName>
    </alternativeName>
</protein>
<comment type="subunit">
    <text evidence="7">Homodimer. Forms a stable heterotetrameric complex of 2 MoeB and 2 MoaD during adenylation of MoaD.</text>
</comment>
<dbReference type="GO" id="GO:0004792">
    <property type="term" value="F:thiosulfate-cyanide sulfurtransferase activity"/>
    <property type="evidence" value="ECO:0007669"/>
    <property type="project" value="TreeGrafter"/>
</dbReference>
<accession>A0A840TPV6</accession>
<comment type="similarity">
    <text evidence="1">Belongs to the HesA/MoeB/ThiF family.</text>
</comment>
<evidence type="ECO:0000256" key="11">
    <source>
        <dbReference type="ARBA" id="ARBA00075328"/>
    </source>
</evidence>
<comment type="catalytic activity">
    <reaction evidence="5">
        <text>[molybdopterin-synthase sulfur-carrier protein]-C-terminal Gly-Gly + ATP + H(+) = [molybdopterin-synthase sulfur-carrier protein]-C-terminal Gly-Gly-AMP + diphosphate</text>
        <dbReference type="Rhea" id="RHEA:43616"/>
        <dbReference type="Rhea" id="RHEA-COMP:12159"/>
        <dbReference type="Rhea" id="RHEA-COMP:12202"/>
        <dbReference type="ChEBI" id="CHEBI:15378"/>
        <dbReference type="ChEBI" id="CHEBI:30616"/>
        <dbReference type="ChEBI" id="CHEBI:33019"/>
        <dbReference type="ChEBI" id="CHEBI:90618"/>
        <dbReference type="ChEBI" id="CHEBI:90778"/>
        <dbReference type="EC" id="2.7.7.80"/>
    </reaction>
</comment>
<evidence type="ECO:0000313" key="15">
    <source>
        <dbReference type="Proteomes" id="UP000557307"/>
    </source>
</evidence>
<dbReference type="EC" id="2.7.7.80" evidence="8"/>
<dbReference type="RefSeq" id="WP_184175455.1">
    <property type="nucleotide sequence ID" value="NZ_JACHGF010000005.1"/>
</dbReference>
<evidence type="ECO:0000256" key="4">
    <source>
        <dbReference type="ARBA" id="ARBA00022840"/>
    </source>
</evidence>
<dbReference type="FunFam" id="3.40.50.720:FF:000033">
    <property type="entry name" value="Adenylyltransferase and sulfurtransferase MOCS3"/>
    <property type="match status" value="1"/>
</dbReference>
<dbReference type="PANTHER" id="PTHR10953:SF102">
    <property type="entry name" value="ADENYLYLTRANSFERASE AND SULFURTRANSFERASE MOCS3"/>
    <property type="match status" value="1"/>
</dbReference>
<dbReference type="NCBIfam" id="NF004281">
    <property type="entry name" value="PRK05690.1"/>
    <property type="match status" value="1"/>
</dbReference>
<name>A0A840TPV6_9BACT</name>
<dbReference type="CDD" id="cd00757">
    <property type="entry name" value="ThiF_MoeB_HesA_family"/>
    <property type="match status" value="1"/>
</dbReference>
<evidence type="ECO:0000259" key="13">
    <source>
        <dbReference type="PROSITE" id="PS50206"/>
    </source>
</evidence>
<dbReference type="InterPro" id="IPR001763">
    <property type="entry name" value="Rhodanese-like_dom"/>
</dbReference>
<evidence type="ECO:0000256" key="12">
    <source>
        <dbReference type="ARBA" id="ARBA00078531"/>
    </source>
</evidence>
<keyword evidence="2 14" id="KW-0808">Transferase</keyword>
<dbReference type="InterPro" id="IPR000594">
    <property type="entry name" value="ThiF_NAD_FAD-bd"/>
</dbReference>
<evidence type="ECO:0000256" key="7">
    <source>
        <dbReference type="ARBA" id="ARBA00063809"/>
    </source>
</evidence>
<dbReference type="Gene3D" id="3.40.250.10">
    <property type="entry name" value="Rhodanese-like domain"/>
    <property type="match status" value="1"/>
</dbReference>
<dbReference type="InterPro" id="IPR036873">
    <property type="entry name" value="Rhodanese-like_dom_sf"/>
</dbReference>
<sequence length="359" mass="39380">MLTSADRSFYARQISLPEFGTEGQQRLQEASVLVIGAGGLGCPVLTYLAGAGVGTLGVIDFDRVEISNLHRQVLFSVADVGRPKAEVAAERLGTLNPNIRLKAYTEALTPDNVLRLFADYDLIVDGSDNFPTRYLVNDACLLLNKPLVFGSIFKFEGQVSVFNYQNGPTYRCLYPVPPAEHEVPNCAEIGVLGVLPGVVGTLQAVEAIKVLTGIGEVLSGKILVYDALRASFQTFRFAANPTTRQERGLRADYGLQCAAPLATEIEEVTYDELLELLESENPPFFIDVREPHEYDRFNLGGENWPLKTLPQHLPELLSHPDIVLCCQSGVRSRQAAELLAKEFPEHSLRHLRGGVGAWA</sequence>
<keyword evidence="15" id="KW-1185">Reference proteome</keyword>
<evidence type="ECO:0000256" key="3">
    <source>
        <dbReference type="ARBA" id="ARBA00022741"/>
    </source>
</evidence>
<reference evidence="14 15" key="1">
    <citation type="submission" date="2020-08" db="EMBL/GenBank/DDBJ databases">
        <title>Genomic Encyclopedia of Type Strains, Phase IV (KMG-IV): sequencing the most valuable type-strain genomes for metagenomic binning, comparative biology and taxonomic classification.</title>
        <authorList>
            <person name="Goeker M."/>
        </authorList>
    </citation>
    <scope>NUCLEOTIDE SEQUENCE [LARGE SCALE GENOMIC DNA]</scope>
    <source>
        <strain evidence="14 15">DSM 105074</strain>
    </source>
</reference>
<dbReference type="Proteomes" id="UP000557307">
    <property type="component" value="Unassembled WGS sequence"/>
</dbReference>
<dbReference type="PANTHER" id="PTHR10953">
    <property type="entry name" value="UBIQUITIN-ACTIVATING ENZYME E1"/>
    <property type="match status" value="1"/>
</dbReference>
<keyword evidence="14" id="KW-0548">Nucleotidyltransferase</keyword>
<dbReference type="GO" id="GO:0008641">
    <property type="term" value="F:ubiquitin-like modifier activating enzyme activity"/>
    <property type="evidence" value="ECO:0007669"/>
    <property type="project" value="InterPro"/>
</dbReference>
<dbReference type="EMBL" id="JACHGF010000005">
    <property type="protein sequence ID" value="MBB5285374.1"/>
    <property type="molecule type" value="Genomic_DNA"/>
</dbReference>
<comment type="caution">
    <text evidence="14">The sequence shown here is derived from an EMBL/GenBank/DDBJ whole genome shotgun (WGS) entry which is preliminary data.</text>
</comment>